<accession>A0ABQ3Y4N7</accession>
<proteinExistence type="predicted"/>
<dbReference type="PANTHER" id="PTHR43845">
    <property type="entry name" value="BLR5969 PROTEIN"/>
    <property type="match status" value="1"/>
</dbReference>
<evidence type="ECO:0000259" key="1">
    <source>
        <dbReference type="Pfam" id="PF00501"/>
    </source>
</evidence>
<gene>
    <name evidence="2" type="ORF">Ade02nite_35710</name>
</gene>
<dbReference type="Gene3D" id="3.40.50.12780">
    <property type="entry name" value="N-terminal domain of ligase-like"/>
    <property type="match status" value="1"/>
</dbReference>
<comment type="caution">
    <text evidence="2">The sequence shown here is derived from an EMBL/GenBank/DDBJ whole genome shotgun (WGS) entry which is preliminary data.</text>
</comment>
<reference evidence="2 3" key="1">
    <citation type="submission" date="2021-01" db="EMBL/GenBank/DDBJ databases">
        <title>Whole genome shotgun sequence of Actinoplanes deccanensis NBRC 13994.</title>
        <authorList>
            <person name="Komaki H."/>
            <person name="Tamura T."/>
        </authorList>
    </citation>
    <scope>NUCLEOTIDE SEQUENCE [LARGE SCALE GENOMIC DNA]</scope>
    <source>
        <strain evidence="2 3">NBRC 13994</strain>
    </source>
</reference>
<sequence>MSSDLFTGLAKAQDALLPATLAAAAASRFYRSRRDGVPASREELAGYPLTTKADLRDAYPFGMLAVDRRRLATYHESSGTTGTPTASYYTAADWADLVERYSRVRVGINPEDTFLVRTPYALMLTGHVAHAAALARGATVVPADNRSLATPYAKVVRLMHDLDVTLTWSLPTDTLLWAAAAERAGLRPGHDFPALRALLVAGEPLGQARRDRIAEIWRAPVVQEYGSSETGGLAGECPHGTLHLWADRAIFEVYDPATGRTAEEGAGELVVTPLAREAMPLLRYHIGDRVEVSYRDCPCGWELPAVRVLGRSGSAHAELEDAVFRLPAEYGVMFWRARLLPARVHLQIEVAERFRHAATRELTAATGAYVDAVPPGTLVSPSALTATGEIMKPRSLFTADENWDRALRYY</sequence>
<evidence type="ECO:0000313" key="3">
    <source>
        <dbReference type="Proteomes" id="UP000609879"/>
    </source>
</evidence>
<dbReference type="RefSeq" id="WP_203764197.1">
    <property type="nucleotide sequence ID" value="NZ_BAAABO010000036.1"/>
</dbReference>
<evidence type="ECO:0000313" key="2">
    <source>
        <dbReference type="EMBL" id="GID74930.1"/>
    </source>
</evidence>
<keyword evidence="3" id="KW-1185">Reference proteome</keyword>
<name>A0ABQ3Y4N7_9ACTN</name>
<dbReference type="PANTHER" id="PTHR43845:SF1">
    <property type="entry name" value="BLR5969 PROTEIN"/>
    <property type="match status" value="1"/>
</dbReference>
<feature type="domain" description="AMP-dependent synthetase/ligase" evidence="1">
    <location>
        <begin position="67"/>
        <end position="271"/>
    </location>
</feature>
<dbReference type="SUPFAM" id="SSF56801">
    <property type="entry name" value="Acetyl-CoA synthetase-like"/>
    <property type="match status" value="1"/>
</dbReference>
<dbReference type="EMBL" id="BOMI01000067">
    <property type="protein sequence ID" value="GID74930.1"/>
    <property type="molecule type" value="Genomic_DNA"/>
</dbReference>
<dbReference type="InterPro" id="IPR000873">
    <property type="entry name" value="AMP-dep_synth/lig_dom"/>
</dbReference>
<organism evidence="2 3">
    <name type="scientific">Paractinoplanes deccanensis</name>
    <dbReference type="NCBI Taxonomy" id="113561"/>
    <lineage>
        <taxon>Bacteria</taxon>
        <taxon>Bacillati</taxon>
        <taxon>Actinomycetota</taxon>
        <taxon>Actinomycetes</taxon>
        <taxon>Micromonosporales</taxon>
        <taxon>Micromonosporaceae</taxon>
        <taxon>Paractinoplanes</taxon>
    </lineage>
</organism>
<protein>
    <recommendedName>
        <fullName evidence="1">AMP-dependent synthetase/ligase domain-containing protein</fullName>
    </recommendedName>
</protein>
<dbReference type="Pfam" id="PF00501">
    <property type="entry name" value="AMP-binding"/>
    <property type="match status" value="1"/>
</dbReference>
<dbReference type="Proteomes" id="UP000609879">
    <property type="component" value="Unassembled WGS sequence"/>
</dbReference>
<dbReference type="InterPro" id="IPR042099">
    <property type="entry name" value="ANL_N_sf"/>
</dbReference>